<feature type="transmembrane region" description="Helical" evidence="1">
    <location>
        <begin position="12"/>
        <end position="33"/>
    </location>
</feature>
<dbReference type="Proteomes" id="UP000319894">
    <property type="component" value="Unassembled WGS sequence"/>
</dbReference>
<feature type="transmembrane region" description="Helical" evidence="1">
    <location>
        <begin position="39"/>
        <end position="61"/>
    </location>
</feature>
<keyword evidence="1" id="KW-0472">Membrane</keyword>
<dbReference type="InterPro" id="IPR058477">
    <property type="entry name" value="DUF8163"/>
</dbReference>
<evidence type="ECO:0000259" key="2">
    <source>
        <dbReference type="Pfam" id="PF26496"/>
    </source>
</evidence>
<gene>
    <name evidence="3" type="ORF">DP107_03080</name>
</gene>
<feature type="transmembrane region" description="Helical" evidence="1">
    <location>
        <begin position="68"/>
        <end position="85"/>
    </location>
</feature>
<keyword evidence="4" id="KW-1185">Reference proteome</keyword>
<keyword evidence="1" id="KW-1133">Transmembrane helix</keyword>
<comment type="caution">
    <text evidence="3">The sequence shown here is derived from an EMBL/GenBank/DDBJ whole genome shotgun (WGS) entry which is preliminary data.</text>
</comment>
<dbReference type="Pfam" id="PF26496">
    <property type="entry name" value="DUF8163"/>
    <property type="match status" value="1"/>
</dbReference>
<evidence type="ECO:0000256" key="1">
    <source>
        <dbReference type="SAM" id="Phobius"/>
    </source>
</evidence>
<feature type="transmembrane region" description="Helical" evidence="1">
    <location>
        <begin position="91"/>
        <end position="109"/>
    </location>
</feature>
<accession>A0A554NFK5</accession>
<dbReference type="EMBL" id="QMDX01000001">
    <property type="protein sequence ID" value="TSD16164.1"/>
    <property type="molecule type" value="Genomic_DNA"/>
</dbReference>
<evidence type="ECO:0000313" key="3">
    <source>
        <dbReference type="EMBL" id="TSD16164.1"/>
    </source>
</evidence>
<feature type="domain" description="DUF8163" evidence="2">
    <location>
        <begin position="11"/>
        <end position="123"/>
    </location>
</feature>
<name>A0A554NFK5_9EURY</name>
<reference evidence="3 4" key="1">
    <citation type="submission" date="2018-06" db="EMBL/GenBank/DDBJ databases">
        <title>Natronomonas sp. F16-60 a new haloarchaeon isolated from a solar saltern of Isla Cristina, Huelva, Spain.</title>
        <authorList>
            <person name="Duran-Viseras A."/>
            <person name="Sanchez-Porro C."/>
            <person name="Ventosa A."/>
        </authorList>
    </citation>
    <scope>NUCLEOTIDE SEQUENCE [LARGE SCALE GENOMIC DNA]</scope>
    <source>
        <strain evidence="3 4">F16-60</strain>
    </source>
</reference>
<evidence type="ECO:0000313" key="4">
    <source>
        <dbReference type="Proteomes" id="UP000319894"/>
    </source>
</evidence>
<sequence>MSAGTATAGRATRVPLFGPVSVVVLHLVALPILPANPPLVLFAALEGASLLICAFSLAGIGAALRTTLVCWLIALGLFVTVRLAQRGTDNLALVALTLVLTGTLLGYGLHRYERVRLGLVSDGG</sequence>
<dbReference type="AlphaFoldDB" id="A0A554NFK5"/>
<dbReference type="InParanoid" id="A0A554NFK5"/>
<protein>
    <recommendedName>
        <fullName evidence="2">DUF8163 domain-containing protein</fullName>
    </recommendedName>
</protein>
<dbReference type="RefSeq" id="WP_144260645.1">
    <property type="nucleotide sequence ID" value="NZ_QMDX01000001.1"/>
</dbReference>
<organism evidence="3 4">
    <name type="scientific">Haloglomus irregulare</name>
    <dbReference type="NCBI Taxonomy" id="2234134"/>
    <lineage>
        <taxon>Archaea</taxon>
        <taxon>Methanobacteriati</taxon>
        <taxon>Methanobacteriota</taxon>
        <taxon>Stenosarchaea group</taxon>
        <taxon>Halobacteria</taxon>
        <taxon>Halobacteriales</taxon>
        <taxon>Natronomonadaceae</taxon>
        <taxon>Haloglomus</taxon>
    </lineage>
</organism>
<keyword evidence="1" id="KW-0812">Transmembrane</keyword>
<proteinExistence type="predicted"/>